<dbReference type="InterPro" id="IPR052765">
    <property type="entry name" value="PGM-Related"/>
</dbReference>
<dbReference type="PROSITE" id="PS00175">
    <property type="entry name" value="PG_MUTASE"/>
    <property type="match status" value="1"/>
</dbReference>
<evidence type="ECO:0000256" key="2">
    <source>
        <dbReference type="PIRSR" id="PIRSR613078-2"/>
    </source>
</evidence>
<dbReference type="SMART" id="SM00855">
    <property type="entry name" value="PGAM"/>
    <property type="match status" value="1"/>
</dbReference>
<evidence type="ECO:0008006" key="4">
    <source>
        <dbReference type="Google" id="ProtNLM"/>
    </source>
</evidence>
<reference evidence="3" key="1">
    <citation type="submission" date="2021-01" db="EMBL/GenBank/DDBJ databases">
        <authorList>
            <person name="Corre E."/>
            <person name="Pelletier E."/>
            <person name="Niang G."/>
            <person name="Scheremetjew M."/>
            <person name="Finn R."/>
            <person name="Kale V."/>
            <person name="Holt S."/>
            <person name="Cochrane G."/>
            <person name="Meng A."/>
            <person name="Brown T."/>
            <person name="Cohen L."/>
        </authorList>
    </citation>
    <scope>NUCLEOTIDE SEQUENCE</scope>
    <source>
        <strain evidence="3">MM31A-1</strain>
    </source>
</reference>
<dbReference type="InterPro" id="IPR013078">
    <property type="entry name" value="His_Pase_superF_clade-1"/>
</dbReference>
<dbReference type="GO" id="GO:0003824">
    <property type="term" value="F:catalytic activity"/>
    <property type="evidence" value="ECO:0007669"/>
    <property type="project" value="InterPro"/>
</dbReference>
<feature type="binding site" evidence="2">
    <location>
        <begin position="69"/>
        <end position="76"/>
    </location>
    <ligand>
        <name>substrate</name>
    </ligand>
</feature>
<feature type="active site" description="Tele-phosphohistidine intermediate" evidence="1">
    <location>
        <position position="70"/>
    </location>
</feature>
<name>A0A7S3QIR9_9STRA</name>
<dbReference type="PANTHER" id="PTHR46192">
    <property type="entry name" value="BROAD-RANGE ACID PHOSPHATASE DET1"/>
    <property type="match status" value="1"/>
</dbReference>
<protein>
    <recommendedName>
        <fullName evidence="4">Phosphoglycerate mutase (2,3-diphosphoglycerate-dependent)</fullName>
    </recommendedName>
</protein>
<sequence>MLSQTSRGKWLLTAAFDCKAKAMRQNCNRFTKHFHLNLSRPMVSVTSKKEDAPKKGTCIQRPTRIILIRHGESLGNVDDSAYVATPDWKVPLTERGRQQSFDAGKELADIVGDGQVFFYYSPYKRTRATVDELLKHINKSQIISTREEPRISEQQFGNFQNVEQVWESKKERHEFGRFYYRFKSGEAGLDVYSRVSSFISTLVRDCQQYQKAGYELDTVNVVIVTHGLSLRLFLMRWFQFGVEEFEATKNPDNAALVVMKKRCPPGGHRWYELDEKNREELNLPEWCNVPKNVHLHSLLADARLEGPS</sequence>
<organism evidence="3">
    <name type="scientific">Chaetoceros debilis</name>
    <dbReference type="NCBI Taxonomy" id="122233"/>
    <lineage>
        <taxon>Eukaryota</taxon>
        <taxon>Sar</taxon>
        <taxon>Stramenopiles</taxon>
        <taxon>Ochrophyta</taxon>
        <taxon>Bacillariophyta</taxon>
        <taxon>Coscinodiscophyceae</taxon>
        <taxon>Chaetocerotophycidae</taxon>
        <taxon>Chaetocerotales</taxon>
        <taxon>Chaetocerotaceae</taxon>
        <taxon>Chaetoceros</taxon>
    </lineage>
</organism>
<gene>
    <name evidence="3" type="ORF">CDEB00056_LOCUS23627</name>
</gene>
<dbReference type="CDD" id="cd07067">
    <property type="entry name" value="HP_PGM_like"/>
    <property type="match status" value="1"/>
</dbReference>
<feature type="active site" description="Proton donor/acceptor" evidence="1">
    <location>
        <position position="153"/>
    </location>
</feature>
<dbReference type="EMBL" id="HBIO01030833">
    <property type="protein sequence ID" value="CAE0478774.1"/>
    <property type="molecule type" value="Transcribed_RNA"/>
</dbReference>
<proteinExistence type="predicted"/>
<dbReference type="InterPro" id="IPR029033">
    <property type="entry name" value="His_PPase_superfam"/>
</dbReference>
<evidence type="ECO:0000313" key="3">
    <source>
        <dbReference type="EMBL" id="CAE0478774.1"/>
    </source>
</evidence>
<accession>A0A7S3QIR9</accession>
<evidence type="ECO:0000256" key="1">
    <source>
        <dbReference type="PIRSR" id="PIRSR613078-1"/>
    </source>
</evidence>
<dbReference type="InterPro" id="IPR001345">
    <property type="entry name" value="PG/BPGM_mutase_AS"/>
</dbReference>
<dbReference type="Pfam" id="PF00300">
    <property type="entry name" value="His_Phos_1"/>
    <property type="match status" value="1"/>
</dbReference>
<dbReference type="Gene3D" id="3.40.50.1240">
    <property type="entry name" value="Phosphoglycerate mutase-like"/>
    <property type="match status" value="1"/>
</dbReference>
<feature type="binding site" evidence="2">
    <location>
        <position position="125"/>
    </location>
    <ligand>
        <name>substrate</name>
    </ligand>
</feature>
<dbReference type="SUPFAM" id="SSF53254">
    <property type="entry name" value="Phosphoglycerate mutase-like"/>
    <property type="match status" value="1"/>
</dbReference>
<dbReference type="AlphaFoldDB" id="A0A7S3QIR9"/>